<evidence type="ECO:0000313" key="2">
    <source>
        <dbReference type="Proteomes" id="UP000001056"/>
    </source>
</evidence>
<dbReference type="VEuPathDB" id="FungiDB:CHGG_06053"/>
<dbReference type="GeneID" id="4391161"/>
<reference evidence="2" key="1">
    <citation type="journal article" date="2015" name="Genome Announc.">
        <title>Draft genome sequence of the cellulolytic fungus Chaetomium globosum.</title>
        <authorList>
            <person name="Cuomo C.A."/>
            <person name="Untereiner W.A."/>
            <person name="Ma L.-J."/>
            <person name="Grabherr M."/>
            <person name="Birren B.W."/>
        </authorList>
    </citation>
    <scope>NUCLEOTIDE SEQUENCE [LARGE SCALE GENOMIC DNA]</scope>
    <source>
        <strain evidence="2">ATCC 6205 / CBS 148.51 / DSM 1962 / NBRC 6347 / NRRL 1970</strain>
    </source>
</reference>
<organism evidence="1 2">
    <name type="scientific">Chaetomium globosum (strain ATCC 6205 / CBS 148.51 / DSM 1962 / NBRC 6347 / NRRL 1970)</name>
    <name type="common">Soil fungus</name>
    <dbReference type="NCBI Taxonomy" id="306901"/>
    <lineage>
        <taxon>Eukaryota</taxon>
        <taxon>Fungi</taxon>
        <taxon>Dikarya</taxon>
        <taxon>Ascomycota</taxon>
        <taxon>Pezizomycotina</taxon>
        <taxon>Sordariomycetes</taxon>
        <taxon>Sordariomycetidae</taxon>
        <taxon>Sordariales</taxon>
        <taxon>Chaetomiaceae</taxon>
        <taxon>Chaetomium</taxon>
    </lineage>
</organism>
<dbReference type="InParanoid" id="Q2H5L2"/>
<accession>Q2H5L2</accession>
<sequence length="324" mass="36071">MGNQLKYASKCQKCKKGLDICKVGFHGSALAWRTCCLPCSCGEKYYEEKPVLQGLFRLPNISLGHPGLRPRSSENEAADTIEYGDSRVYDTTAYDTTPFLMPVATESTPTHAVAARPADDARAYTASIPPLTATPYTSFSYPTVSRSATLYAAASYIPACYLAADGTAYTPRQLMRLPPWPLVSRPTVVYHWHIQPLPQPTNFAPRQKSLTTPPTLQPWMVRNPWHRHNTLVAVAVYFPHKPTQHAKCGFHRGFQLDNLSTEYQPTTADGFEVVRDVCNKPASILSKAELDVAEHMLPPFDQPYPVVTNLLQDPVLLGFSFGRR</sequence>
<dbReference type="AlphaFoldDB" id="Q2H5L2"/>
<dbReference type="Proteomes" id="UP000001056">
    <property type="component" value="Unassembled WGS sequence"/>
</dbReference>
<gene>
    <name evidence="1" type="ORF">CHGG_06053</name>
</gene>
<protein>
    <submittedName>
        <fullName evidence="1">Uncharacterized protein</fullName>
    </submittedName>
</protein>
<dbReference type="RefSeq" id="XP_001222148.1">
    <property type="nucleotide sequence ID" value="XM_001222147.1"/>
</dbReference>
<proteinExistence type="predicted"/>
<evidence type="ECO:0000313" key="1">
    <source>
        <dbReference type="EMBL" id="EAQ89434.1"/>
    </source>
</evidence>
<name>Q2H5L2_CHAGB</name>
<dbReference type="OrthoDB" id="4986735at2759"/>
<keyword evidence="2" id="KW-1185">Reference proteome</keyword>
<dbReference type="eggNOG" id="ENOG502RJ43">
    <property type="taxonomic scope" value="Eukaryota"/>
</dbReference>
<dbReference type="HOGENOM" id="CLU_857901_0_0_1"/>
<dbReference type="EMBL" id="CH408031">
    <property type="protein sequence ID" value="EAQ89434.1"/>
    <property type="molecule type" value="Genomic_DNA"/>
</dbReference>